<proteinExistence type="predicted"/>
<sequence length="124" mass="14001">MEHEPYIRAVAEALRAADVPVASWHGNPDDPRNGAIILHLDDTSETALVWDEERGWAHGTGRGDGRLNHLEWICDDVLPEPAEVVHAVRREEGHVRGYDLPWYRDSEDGDDFHERLAAYRPAGS</sequence>
<dbReference type="AlphaFoldDB" id="A0A7W7D2Y4"/>
<gene>
    <name evidence="2" type="ORF">BJ982_000812</name>
</gene>
<dbReference type="RefSeq" id="WP_184876673.1">
    <property type="nucleotide sequence ID" value="NZ_BOOV01000021.1"/>
</dbReference>
<dbReference type="InterPro" id="IPR046259">
    <property type="entry name" value="DUF6292"/>
</dbReference>
<dbReference type="Pfam" id="PF19809">
    <property type="entry name" value="DUF6292"/>
    <property type="match status" value="1"/>
</dbReference>
<organism evidence="2 3">
    <name type="scientific">Sphaerisporangium siamense</name>
    <dbReference type="NCBI Taxonomy" id="795645"/>
    <lineage>
        <taxon>Bacteria</taxon>
        <taxon>Bacillati</taxon>
        <taxon>Actinomycetota</taxon>
        <taxon>Actinomycetes</taxon>
        <taxon>Streptosporangiales</taxon>
        <taxon>Streptosporangiaceae</taxon>
        <taxon>Sphaerisporangium</taxon>
    </lineage>
</organism>
<accession>A0A7W7D2Y4</accession>
<keyword evidence="3" id="KW-1185">Reference proteome</keyword>
<reference evidence="2 3" key="1">
    <citation type="submission" date="2020-08" db="EMBL/GenBank/DDBJ databases">
        <title>Sequencing the genomes of 1000 actinobacteria strains.</title>
        <authorList>
            <person name="Klenk H.-P."/>
        </authorList>
    </citation>
    <scope>NUCLEOTIDE SEQUENCE [LARGE SCALE GENOMIC DNA]</scope>
    <source>
        <strain evidence="2 3">DSM 45784</strain>
    </source>
</reference>
<protein>
    <recommendedName>
        <fullName evidence="1">DUF6292 domain-containing protein</fullName>
    </recommendedName>
</protein>
<evidence type="ECO:0000259" key="1">
    <source>
        <dbReference type="Pfam" id="PF19809"/>
    </source>
</evidence>
<evidence type="ECO:0000313" key="2">
    <source>
        <dbReference type="EMBL" id="MBB4699268.1"/>
    </source>
</evidence>
<feature type="domain" description="DUF6292" evidence="1">
    <location>
        <begin position="6"/>
        <end position="89"/>
    </location>
</feature>
<dbReference type="Proteomes" id="UP000542210">
    <property type="component" value="Unassembled WGS sequence"/>
</dbReference>
<comment type="caution">
    <text evidence="2">The sequence shown here is derived from an EMBL/GenBank/DDBJ whole genome shotgun (WGS) entry which is preliminary data.</text>
</comment>
<evidence type="ECO:0000313" key="3">
    <source>
        <dbReference type="Proteomes" id="UP000542210"/>
    </source>
</evidence>
<name>A0A7W7D2Y4_9ACTN</name>
<dbReference type="EMBL" id="JACHND010000001">
    <property type="protein sequence ID" value="MBB4699268.1"/>
    <property type="molecule type" value="Genomic_DNA"/>
</dbReference>